<feature type="domain" description="Methyl-accepting transducer" evidence="4">
    <location>
        <begin position="311"/>
        <end position="540"/>
    </location>
</feature>
<dbReference type="GO" id="GO:0007165">
    <property type="term" value="P:signal transduction"/>
    <property type="evidence" value="ECO:0007669"/>
    <property type="project" value="UniProtKB-KW"/>
</dbReference>
<evidence type="ECO:0000259" key="5">
    <source>
        <dbReference type="PROSITE" id="PS50885"/>
    </source>
</evidence>
<dbReference type="InterPro" id="IPR025991">
    <property type="entry name" value="Chemoreceptor_zinc-bind_dom"/>
</dbReference>
<dbReference type="PROSITE" id="PS50111">
    <property type="entry name" value="CHEMOTAXIS_TRANSDUC_2"/>
    <property type="match status" value="1"/>
</dbReference>
<keyword evidence="3" id="KW-0812">Transmembrane</keyword>
<dbReference type="PANTHER" id="PTHR32089">
    <property type="entry name" value="METHYL-ACCEPTING CHEMOTAXIS PROTEIN MCPB"/>
    <property type="match status" value="1"/>
</dbReference>
<keyword evidence="3" id="KW-0472">Membrane</keyword>
<dbReference type="Gene3D" id="6.10.340.10">
    <property type="match status" value="1"/>
</dbReference>
<comment type="similarity">
    <text evidence="2">Belongs to the methyl-accepting chemotaxis (MCP) protein family.</text>
</comment>
<dbReference type="Gene3D" id="1.10.287.950">
    <property type="entry name" value="Methyl-accepting chemotaxis protein"/>
    <property type="match status" value="1"/>
</dbReference>
<dbReference type="PANTHER" id="PTHR32089:SF112">
    <property type="entry name" value="LYSOZYME-LIKE PROTEIN-RELATED"/>
    <property type="match status" value="1"/>
</dbReference>
<organism evidence="6">
    <name type="scientific">mine drainage metagenome</name>
    <dbReference type="NCBI Taxonomy" id="410659"/>
    <lineage>
        <taxon>unclassified sequences</taxon>
        <taxon>metagenomes</taxon>
        <taxon>ecological metagenomes</taxon>
    </lineage>
</organism>
<sequence>MAAATKITTKLHAVAAIALAGTVLVGAIGLISTFSLNRSNMRLVTEASDPIVTLNAAEAVQEDALRQLFGAANHNPALSASRFHDHPVTAHTEAITADLQRLAALESTYRAGVLIDPALLRQASAQNQTFIADCLKTGADLAKGGQFDALAVHLTRTCGPLFKTLQEEEARLLDEHKAHGAVLRDEATHLDHLTTWGLLAGTLLVALAVLGLMTRLGRSIARPLAGIVQALDLLAKGDLEHRIDGQERADEVGEIARAAAILFQHEVDRHALAEAAETERRAKEKRAETISGLTDVFDRKVAEAIGVVGKAATGLEQAAQSLSSVADQTLRQASAVGAASQQAAANVQTVASASEELSASSREIGAQVLRANDIARNAAEQAATTDELVRGLAGAAQKIGDVVSLITDVASQTNLLALNATIEAARAGEAGKGFAVVAGEVKNLANQTARATDEIATHITDVQQQTGEAVAAISAISHTIGQISEISGAIAAAVEQQEAATQEIARNIAEAYTGTSEVARNIGGVSDGAQESSTAAHTLLGMARDLGQQSNDLGTVVDTFLIGVRQSSGDEGLAMVKGAMADHKAFVDRVRAALDGKTGLKAADLTTHHSCRFGKWYEAVSDQDLRGRPAFQKIADPHQRVHEAGRQALDCLAAGDKAGAEAAAARMETAKADVLAALGSLEQAIHQHHA</sequence>
<feature type="domain" description="HAMP" evidence="5">
    <location>
        <begin position="218"/>
        <end position="271"/>
    </location>
</feature>
<dbReference type="SMART" id="SM00283">
    <property type="entry name" value="MA"/>
    <property type="match status" value="1"/>
</dbReference>
<reference evidence="6" key="1">
    <citation type="submission" date="2016-10" db="EMBL/GenBank/DDBJ databases">
        <title>Sequence of Gallionella enrichment culture.</title>
        <authorList>
            <person name="Poehlein A."/>
            <person name="Muehling M."/>
            <person name="Daniel R."/>
        </authorList>
    </citation>
    <scope>NUCLEOTIDE SEQUENCE</scope>
</reference>
<proteinExistence type="inferred from homology"/>
<keyword evidence="3" id="KW-1133">Transmembrane helix</keyword>
<dbReference type="Pfam" id="PF00672">
    <property type="entry name" value="HAMP"/>
    <property type="match status" value="1"/>
</dbReference>
<dbReference type="PROSITE" id="PS50885">
    <property type="entry name" value="HAMP"/>
    <property type="match status" value="1"/>
</dbReference>
<evidence type="ECO:0000313" key="6">
    <source>
        <dbReference type="EMBL" id="OIQ94483.1"/>
    </source>
</evidence>
<dbReference type="Gene3D" id="1.20.120.30">
    <property type="entry name" value="Aspartate receptor, ligand-binding domain"/>
    <property type="match status" value="1"/>
</dbReference>
<gene>
    <name evidence="6" type="primary">mcp4_19</name>
    <name evidence="6" type="ORF">GALL_235330</name>
</gene>
<dbReference type="CDD" id="cd06225">
    <property type="entry name" value="HAMP"/>
    <property type="match status" value="1"/>
</dbReference>
<evidence type="ECO:0000256" key="2">
    <source>
        <dbReference type="ARBA" id="ARBA00029447"/>
    </source>
</evidence>
<dbReference type="AlphaFoldDB" id="A0A1J5RYB5"/>
<dbReference type="SUPFAM" id="SSF58104">
    <property type="entry name" value="Methyl-accepting chemotaxis protein (MCP) signaling domain"/>
    <property type="match status" value="1"/>
</dbReference>
<protein>
    <submittedName>
        <fullName evidence="6">Methyl-accepting chemotaxis protein 4</fullName>
    </submittedName>
</protein>
<feature type="transmembrane region" description="Helical" evidence="3">
    <location>
        <begin position="12"/>
        <end position="34"/>
    </location>
</feature>
<evidence type="ECO:0000256" key="3">
    <source>
        <dbReference type="SAM" id="Phobius"/>
    </source>
</evidence>
<dbReference type="Pfam" id="PF00015">
    <property type="entry name" value="MCPsignal"/>
    <property type="match status" value="1"/>
</dbReference>
<dbReference type="InterPro" id="IPR003660">
    <property type="entry name" value="HAMP_dom"/>
</dbReference>
<accession>A0A1J5RYB5</accession>
<dbReference type="EMBL" id="MLJW01000185">
    <property type="protein sequence ID" value="OIQ94483.1"/>
    <property type="molecule type" value="Genomic_DNA"/>
</dbReference>
<evidence type="ECO:0000259" key="4">
    <source>
        <dbReference type="PROSITE" id="PS50111"/>
    </source>
</evidence>
<dbReference type="GO" id="GO:0016020">
    <property type="term" value="C:membrane"/>
    <property type="evidence" value="ECO:0007669"/>
    <property type="project" value="InterPro"/>
</dbReference>
<name>A0A1J5RYB5_9ZZZZ</name>
<keyword evidence="1" id="KW-0807">Transducer</keyword>
<dbReference type="Pfam" id="PF13682">
    <property type="entry name" value="CZB"/>
    <property type="match status" value="1"/>
</dbReference>
<comment type="caution">
    <text evidence="6">The sequence shown here is derived from an EMBL/GenBank/DDBJ whole genome shotgun (WGS) entry which is preliminary data.</text>
</comment>
<evidence type="ECO:0000256" key="1">
    <source>
        <dbReference type="ARBA" id="ARBA00023224"/>
    </source>
</evidence>
<dbReference type="InterPro" id="IPR004089">
    <property type="entry name" value="MCPsignal_dom"/>
</dbReference>